<dbReference type="Proteomes" id="UP000287188">
    <property type="component" value="Unassembled WGS sequence"/>
</dbReference>
<dbReference type="Gene3D" id="3.40.50.720">
    <property type="entry name" value="NAD(P)-binding Rossmann-like Domain"/>
    <property type="match status" value="1"/>
</dbReference>
<dbReference type="OrthoDB" id="9775296at2"/>
<evidence type="ECO:0000313" key="5">
    <source>
        <dbReference type="EMBL" id="GCE16792.1"/>
    </source>
</evidence>
<dbReference type="FunFam" id="3.40.50.720:FF:000084">
    <property type="entry name" value="Short-chain dehydrogenase reductase"/>
    <property type="match status" value="1"/>
</dbReference>
<evidence type="ECO:0000259" key="4">
    <source>
        <dbReference type="SMART" id="SM00822"/>
    </source>
</evidence>
<dbReference type="PROSITE" id="PS00061">
    <property type="entry name" value="ADH_SHORT"/>
    <property type="match status" value="1"/>
</dbReference>
<gene>
    <name evidence="5" type="ORF">KDK_05920</name>
</gene>
<dbReference type="PRINTS" id="PR00081">
    <property type="entry name" value="GDHRDH"/>
</dbReference>
<name>A0A402ACF6_9CHLR</name>
<comment type="similarity">
    <text evidence="1 3">Belongs to the short-chain dehydrogenases/reductases (SDR) family.</text>
</comment>
<evidence type="ECO:0000256" key="3">
    <source>
        <dbReference type="RuleBase" id="RU000363"/>
    </source>
</evidence>
<evidence type="ECO:0000256" key="1">
    <source>
        <dbReference type="ARBA" id="ARBA00006484"/>
    </source>
</evidence>
<dbReference type="PRINTS" id="PR00080">
    <property type="entry name" value="SDRFAMILY"/>
</dbReference>
<keyword evidence="6" id="KW-1185">Reference proteome</keyword>
<dbReference type="Pfam" id="PF00106">
    <property type="entry name" value="adh_short"/>
    <property type="match status" value="1"/>
</dbReference>
<evidence type="ECO:0000256" key="2">
    <source>
        <dbReference type="ARBA" id="ARBA00023002"/>
    </source>
</evidence>
<comment type="caution">
    <text evidence="5">The sequence shown here is derived from an EMBL/GenBank/DDBJ whole genome shotgun (WGS) entry which is preliminary data.</text>
</comment>
<dbReference type="InterPro" id="IPR002347">
    <property type="entry name" value="SDR_fam"/>
</dbReference>
<organism evidence="5 6">
    <name type="scientific">Dictyobacter kobayashii</name>
    <dbReference type="NCBI Taxonomy" id="2014872"/>
    <lineage>
        <taxon>Bacteria</taxon>
        <taxon>Bacillati</taxon>
        <taxon>Chloroflexota</taxon>
        <taxon>Ktedonobacteria</taxon>
        <taxon>Ktedonobacterales</taxon>
        <taxon>Dictyobacteraceae</taxon>
        <taxon>Dictyobacter</taxon>
    </lineage>
</organism>
<keyword evidence="2" id="KW-0560">Oxidoreductase</keyword>
<dbReference type="EMBL" id="BIFS01000001">
    <property type="protein sequence ID" value="GCE16792.1"/>
    <property type="molecule type" value="Genomic_DNA"/>
</dbReference>
<dbReference type="InterPro" id="IPR036291">
    <property type="entry name" value="NAD(P)-bd_dom_sf"/>
</dbReference>
<dbReference type="InterPro" id="IPR020904">
    <property type="entry name" value="Sc_DH/Rdtase_CS"/>
</dbReference>
<dbReference type="RefSeq" id="WP_126548617.1">
    <property type="nucleotide sequence ID" value="NZ_BIFS01000001.1"/>
</dbReference>
<dbReference type="SMART" id="SM00822">
    <property type="entry name" value="PKS_KR"/>
    <property type="match status" value="1"/>
</dbReference>
<dbReference type="PANTHER" id="PTHR43391:SF86">
    <property type="entry name" value="SHORT-CHAIN DEHYDROGENASE_REDUCTASE FAMILY PROTEIN"/>
    <property type="match status" value="1"/>
</dbReference>
<reference evidence="6" key="1">
    <citation type="submission" date="2018-12" db="EMBL/GenBank/DDBJ databases">
        <title>Tengunoibacter tsumagoiensis gen. nov., sp. nov., Dictyobacter kobayashii sp. nov., D. alpinus sp. nov., and D. joshuensis sp. nov. and description of Dictyobacteraceae fam. nov. within the order Ktedonobacterales isolated from Tengu-no-mugimeshi.</title>
        <authorList>
            <person name="Wang C.M."/>
            <person name="Zheng Y."/>
            <person name="Sakai Y."/>
            <person name="Toyoda A."/>
            <person name="Minakuchi Y."/>
            <person name="Abe K."/>
            <person name="Yokota A."/>
            <person name="Yabe S."/>
        </authorList>
    </citation>
    <scope>NUCLEOTIDE SEQUENCE [LARGE SCALE GENOMIC DNA]</scope>
    <source>
        <strain evidence="6">Uno11</strain>
    </source>
</reference>
<dbReference type="GO" id="GO:0016491">
    <property type="term" value="F:oxidoreductase activity"/>
    <property type="evidence" value="ECO:0007669"/>
    <property type="project" value="UniProtKB-KW"/>
</dbReference>
<accession>A0A402ACF6</accession>
<dbReference type="GO" id="GO:0005829">
    <property type="term" value="C:cytosol"/>
    <property type="evidence" value="ECO:0007669"/>
    <property type="project" value="TreeGrafter"/>
</dbReference>
<feature type="domain" description="Ketoreductase" evidence="4">
    <location>
        <begin position="8"/>
        <end position="192"/>
    </location>
</feature>
<protein>
    <submittedName>
        <fullName evidence="5">Short-chain dehydrogenase/reductase</fullName>
    </submittedName>
</protein>
<dbReference type="InterPro" id="IPR057326">
    <property type="entry name" value="KR_dom"/>
</dbReference>
<sequence length="286" mass="30542">MSTQPSGKIALVTGTSSGIGLSTAVLLAQQGVTVVATMRDTAKATQLETKAREAGGSIDVRQLDVQDDASISRCVHEVIQTYGRIDLLVNNAGAGYLGTLEQTSMQDLQRTMDVNFFGVWRVTQTVFPYMRSARSGRIITISSIGGLIGQPFNDAYCAAKFAVEGLMESFAPVAKRLGIDVCLIEPGPVNTNFVSSVISGLPAPGQDLQAIYGPMLESYMGKTQTRFATIGQTPEQVGQVILTAALGETPHFRYTTSETIQSLAAQKYVDPTGDAMLAFFEARLGK</sequence>
<evidence type="ECO:0000313" key="6">
    <source>
        <dbReference type="Proteomes" id="UP000287188"/>
    </source>
</evidence>
<dbReference type="AlphaFoldDB" id="A0A402ACF6"/>
<proteinExistence type="inferred from homology"/>
<dbReference type="SUPFAM" id="SSF51735">
    <property type="entry name" value="NAD(P)-binding Rossmann-fold domains"/>
    <property type="match status" value="1"/>
</dbReference>
<dbReference type="CDD" id="cd05374">
    <property type="entry name" value="17beta-HSD-like_SDR_c"/>
    <property type="match status" value="1"/>
</dbReference>
<dbReference type="PANTHER" id="PTHR43391">
    <property type="entry name" value="RETINOL DEHYDROGENASE-RELATED"/>
    <property type="match status" value="1"/>
</dbReference>